<evidence type="ECO:0000256" key="17">
    <source>
        <dbReference type="ARBA" id="ARBA00043760"/>
    </source>
</evidence>
<feature type="compositionally biased region" description="Polar residues" evidence="24">
    <location>
        <begin position="1"/>
        <end position="14"/>
    </location>
</feature>
<keyword evidence="12" id="KW-0443">Lipid metabolism</keyword>
<dbReference type="EMBL" id="LDAU01000133">
    <property type="protein sequence ID" value="KRX03377.1"/>
    <property type="molecule type" value="Genomic_DNA"/>
</dbReference>
<dbReference type="Gene3D" id="3.30.200.20">
    <property type="entry name" value="Phosphorylase Kinase, domain 1"/>
    <property type="match status" value="1"/>
</dbReference>
<dbReference type="PROSITE" id="PS50011">
    <property type="entry name" value="PROTEIN_KINASE_DOM"/>
    <property type="match status" value="1"/>
</dbReference>
<keyword evidence="5 23" id="KW-0723">Serine/threonine-protein kinase</keyword>
<feature type="domain" description="C2 tensin-type" evidence="28">
    <location>
        <begin position="281"/>
        <end position="421"/>
    </location>
</feature>
<evidence type="ECO:0000259" key="25">
    <source>
        <dbReference type="PROSITE" id="PS50011"/>
    </source>
</evidence>
<dbReference type="PANTHER" id="PTHR12305">
    <property type="entry name" value="PHOSPHATASE WITH HOMOLOGY TO TENSIN"/>
    <property type="match status" value="1"/>
</dbReference>
<evidence type="ECO:0000256" key="16">
    <source>
        <dbReference type="ARBA" id="ARBA00043734"/>
    </source>
</evidence>
<comment type="catalytic activity">
    <reaction evidence="21">
        <text>O-phospho-L-tyrosyl-[protein] + H2O = L-tyrosyl-[protein] + phosphate</text>
        <dbReference type="Rhea" id="RHEA:10684"/>
        <dbReference type="Rhea" id="RHEA-COMP:10136"/>
        <dbReference type="Rhea" id="RHEA-COMP:20101"/>
        <dbReference type="ChEBI" id="CHEBI:15377"/>
        <dbReference type="ChEBI" id="CHEBI:43474"/>
        <dbReference type="ChEBI" id="CHEBI:46858"/>
        <dbReference type="ChEBI" id="CHEBI:61978"/>
        <dbReference type="EC" id="3.1.3.48"/>
    </reaction>
    <physiologicalReaction direction="left-to-right" evidence="21">
        <dbReference type="Rhea" id="RHEA:10685"/>
    </physiologicalReaction>
</comment>
<dbReference type="GO" id="GO:0004725">
    <property type="term" value="F:protein tyrosine phosphatase activity"/>
    <property type="evidence" value="ECO:0007669"/>
    <property type="project" value="UniProtKB-EC"/>
</dbReference>
<feature type="region of interest" description="Disordered" evidence="24">
    <location>
        <begin position="1"/>
        <end position="26"/>
    </location>
</feature>
<evidence type="ECO:0000256" key="19">
    <source>
        <dbReference type="ARBA" id="ARBA00047986"/>
    </source>
</evidence>
<evidence type="ECO:0000256" key="5">
    <source>
        <dbReference type="ARBA" id="ARBA00022527"/>
    </source>
</evidence>
<dbReference type="Proteomes" id="UP000054937">
    <property type="component" value="Unassembled WGS sequence"/>
</dbReference>
<dbReference type="PROSITE" id="PS01351">
    <property type="entry name" value="MAPK"/>
    <property type="match status" value="1"/>
</dbReference>
<keyword evidence="8 23" id="KW-0418">Kinase</keyword>
<name>A0A0V0QMT3_PSEPJ</name>
<dbReference type="InterPro" id="IPR003527">
    <property type="entry name" value="MAP_kinase_CS"/>
</dbReference>
<dbReference type="GO" id="GO:0005829">
    <property type="term" value="C:cytosol"/>
    <property type="evidence" value="ECO:0007669"/>
    <property type="project" value="TreeGrafter"/>
</dbReference>
<dbReference type="GO" id="GO:0030351">
    <property type="term" value="F:inositol-1,3,4,5,6-pentakisphosphate 3-phosphatase activity"/>
    <property type="evidence" value="ECO:0007669"/>
    <property type="project" value="RHEA"/>
</dbReference>
<evidence type="ECO:0000259" key="27">
    <source>
        <dbReference type="PROSITE" id="PS51181"/>
    </source>
</evidence>
<keyword evidence="30" id="KW-1185">Reference proteome</keyword>
<dbReference type="InterPro" id="IPR016130">
    <property type="entry name" value="Tyr_Pase_AS"/>
</dbReference>
<dbReference type="Gene3D" id="3.90.190.10">
    <property type="entry name" value="Protein tyrosine phosphatase superfamily"/>
    <property type="match status" value="1"/>
</dbReference>
<dbReference type="PROSITE" id="PS51181">
    <property type="entry name" value="PPASE_TENSIN"/>
    <property type="match status" value="1"/>
</dbReference>
<evidence type="ECO:0000256" key="23">
    <source>
        <dbReference type="RuleBase" id="RU361165"/>
    </source>
</evidence>
<dbReference type="InterPro" id="IPR029021">
    <property type="entry name" value="Prot-tyrosine_phosphatase-like"/>
</dbReference>
<dbReference type="PANTHER" id="PTHR12305:SF81">
    <property type="entry name" value="PHOSPHATIDYLINOSITOL 3,4,5-TRISPHOSPHATE 3-PHOSPHATASE AND DUAL-SPECIFICITY PROTEIN PHOSPHATASE PTEN"/>
    <property type="match status" value="1"/>
</dbReference>
<evidence type="ECO:0000256" key="22">
    <source>
        <dbReference type="PROSITE-ProRule" id="PRU10141"/>
    </source>
</evidence>
<comment type="similarity">
    <text evidence="3">Belongs to the PTEN phosphatase protein family.</text>
</comment>
<comment type="subcellular location">
    <subcellularLocation>
        <location evidence="1">Cell projection</location>
        <location evidence="1">Neuron projection</location>
    </subcellularLocation>
    <subcellularLocation>
        <location evidence="2">Cytoplasm</location>
    </subcellularLocation>
</comment>
<evidence type="ECO:0000256" key="15">
    <source>
        <dbReference type="ARBA" id="ARBA00034268"/>
    </source>
</evidence>
<dbReference type="GO" id="GO:0050793">
    <property type="term" value="P:regulation of developmental process"/>
    <property type="evidence" value="ECO:0007669"/>
    <property type="project" value="UniProtKB-ARBA"/>
</dbReference>
<dbReference type="FunFam" id="3.30.200.20:FF:000046">
    <property type="entry name" value="Mitogen-activated protein kinase"/>
    <property type="match status" value="1"/>
</dbReference>
<dbReference type="InParanoid" id="A0A0V0QMT3"/>
<comment type="caution">
    <text evidence="29">The sequence shown here is derived from an EMBL/GenBank/DDBJ whole genome shotgun (WGS) entry which is preliminary data.</text>
</comment>
<dbReference type="PROSITE" id="PS51182">
    <property type="entry name" value="C2_TENSIN"/>
    <property type="match status" value="1"/>
</dbReference>
<evidence type="ECO:0000256" key="20">
    <source>
        <dbReference type="ARBA" id="ARBA00048832"/>
    </source>
</evidence>
<dbReference type="GO" id="GO:0042995">
    <property type="term" value="C:cell projection"/>
    <property type="evidence" value="ECO:0007669"/>
    <property type="project" value="UniProtKB-ARBA"/>
</dbReference>
<dbReference type="InterPro" id="IPR000387">
    <property type="entry name" value="Tyr_Pase_dom"/>
</dbReference>
<evidence type="ECO:0000256" key="11">
    <source>
        <dbReference type="ARBA" id="ARBA00022912"/>
    </source>
</evidence>
<comment type="catalytic activity">
    <reaction evidence="17">
        <text>a 1,2-diacyl-sn-glycero-3-phospho-(1D-myo-inositol-3,4,5-trisphosphate) + H2O = a 1,2-diacyl-sn-glycero-3-phospho-(1D-myo-inositol-4,5-bisphosphate) + phosphate</text>
        <dbReference type="Rhea" id="RHEA:25017"/>
        <dbReference type="ChEBI" id="CHEBI:15377"/>
        <dbReference type="ChEBI" id="CHEBI:43474"/>
        <dbReference type="ChEBI" id="CHEBI:57836"/>
        <dbReference type="ChEBI" id="CHEBI:58456"/>
        <dbReference type="EC" id="3.1.3.67"/>
    </reaction>
    <physiologicalReaction direction="left-to-right" evidence="17">
        <dbReference type="Rhea" id="RHEA:25018"/>
    </physiologicalReaction>
</comment>
<gene>
    <name evidence="29" type="ORF">PPERSA_12656</name>
</gene>
<feature type="compositionally biased region" description="Acidic residues" evidence="24">
    <location>
        <begin position="15"/>
        <end position="26"/>
    </location>
</feature>
<keyword evidence="11" id="KW-0904">Protein phosphatase</keyword>
<dbReference type="PROSITE" id="PS00383">
    <property type="entry name" value="TYR_PHOSPHATASE_1"/>
    <property type="match status" value="1"/>
</dbReference>
<dbReference type="InterPro" id="IPR000719">
    <property type="entry name" value="Prot_kinase_dom"/>
</dbReference>
<dbReference type="Pfam" id="PF10409">
    <property type="entry name" value="PTEN_C2"/>
    <property type="match status" value="1"/>
</dbReference>
<comment type="catalytic activity">
    <reaction evidence="23">
        <text>L-threonyl-[protein] + ATP = O-phospho-L-threonyl-[protein] + ADP + H(+)</text>
        <dbReference type="Rhea" id="RHEA:46608"/>
        <dbReference type="Rhea" id="RHEA-COMP:11060"/>
        <dbReference type="Rhea" id="RHEA-COMP:11605"/>
        <dbReference type="ChEBI" id="CHEBI:15378"/>
        <dbReference type="ChEBI" id="CHEBI:30013"/>
        <dbReference type="ChEBI" id="CHEBI:30616"/>
        <dbReference type="ChEBI" id="CHEBI:61977"/>
        <dbReference type="ChEBI" id="CHEBI:456216"/>
        <dbReference type="EC" id="2.7.11.24"/>
    </reaction>
</comment>
<evidence type="ECO:0000256" key="9">
    <source>
        <dbReference type="ARBA" id="ARBA00022801"/>
    </source>
</evidence>
<dbReference type="PROSITE" id="PS00107">
    <property type="entry name" value="PROTEIN_KINASE_ATP"/>
    <property type="match status" value="1"/>
</dbReference>
<evidence type="ECO:0000256" key="18">
    <source>
        <dbReference type="ARBA" id="ARBA00043762"/>
    </source>
</evidence>
<evidence type="ECO:0000256" key="13">
    <source>
        <dbReference type="ARBA" id="ARBA00023273"/>
    </source>
</evidence>
<evidence type="ECO:0000259" key="26">
    <source>
        <dbReference type="PROSITE" id="PS50056"/>
    </source>
</evidence>
<keyword evidence="13" id="KW-0966">Cell projection</keyword>
<dbReference type="SMART" id="SM01301">
    <property type="entry name" value="PTPlike_phytase"/>
    <property type="match status" value="1"/>
</dbReference>
<dbReference type="SMART" id="SM00220">
    <property type="entry name" value="S_TKc"/>
    <property type="match status" value="1"/>
</dbReference>
<dbReference type="Pfam" id="PF22785">
    <property type="entry name" value="Tc-R-P"/>
    <property type="match status" value="1"/>
</dbReference>
<dbReference type="InterPro" id="IPR017441">
    <property type="entry name" value="Protein_kinase_ATP_BS"/>
</dbReference>
<dbReference type="InterPro" id="IPR051281">
    <property type="entry name" value="Dual-spec_lipid-protein_phosph"/>
</dbReference>
<evidence type="ECO:0000256" key="3">
    <source>
        <dbReference type="ARBA" id="ARBA00007881"/>
    </source>
</evidence>
<evidence type="ECO:0000256" key="4">
    <source>
        <dbReference type="ARBA" id="ARBA00022490"/>
    </source>
</evidence>
<comment type="cofactor">
    <cofactor evidence="23">
        <name>Mg(2+)</name>
        <dbReference type="ChEBI" id="CHEBI:18420"/>
    </cofactor>
</comment>
<evidence type="ECO:0000256" key="7">
    <source>
        <dbReference type="ARBA" id="ARBA00022741"/>
    </source>
</evidence>
<dbReference type="InterPro" id="IPR029023">
    <property type="entry name" value="Tensin_phosphatase"/>
</dbReference>
<dbReference type="GO" id="GO:0004707">
    <property type="term" value="F:MAP kinase activity"/>
    <property type="evidence" value="ECO:0007669"/>
    <property type="project" value="UniProtKB-EC"/>
</dbReference>
<evidence type="ECO:0000256" key="6">
    <source>
        <dbReference type="ARBA" id="ARBA00022679"/>
    </source>
</evidence>
<feature type="compositionally biased region" description="Acidic residues" evidence="24">
    <location>
        <begin position="853"/>
        <end position="869"/>
    </location>
</feature>
<dbReference type="GO" id="GO:0005524">
    <property type="term" value="F:ATP binding"/>
    <property type="evidence" value="ECO:0007669"/>
    <property type="project" value="UniProtKB-UniRule"/>
</dbReference>
<evidence type="ECO:0000256" key="12">
    <source>
        <dbReference type="ARBA" id="ARBA00023098"/>
    </source>
</evidence>
<evidence type="ECO:0000313" key="30">
    <source>
        <dbReference type="Proteomes" id="UP000054937"/>
    </source>
</evidence>
<dbReference type="GO" id="GO:0051717">
    <property type="term" value="F:inositol-1,3,4,5-tetrakisphosphate 3-phosphatase activity"/>
    <property type="evidence" value="ECO:0007669"/>
    <property type="project" value="RHEA"/>
</dbReference>
<dbReference type="OrthoDB" id="16692at2759"/>
<comment type="catalytic activity">
    <reaction evidence="15">
        <text>1,2-dioctanoyl-sn-glycero-3-phospho-(1D-myo-inositol-3,4,5-trisphosphate) + H2O = 1,2-dioctanoyl-sn-glycero-3-phospho-(1D-myo-inositol-4,5-bisphosphate) + phosphate</text>
        <dbReference type="Rhea" id="RHEA:43552"/>
        <dbReference type="ChEBI" id="CHEBI:15377"/>
        <dbReference type="ChEBI" id="CHEBI:43474"/>
        <dbReference type="ChEBI" id="CHEBI:83416"/>
        <dbReference type="ChEBI" id="CHEBI:83419"/>
    </reaction>
    <physiologicalReaction direction="left-to-right" evidence="15">
        <dbReference type="Rhea" id="RHEA:43553"/>
    </physiologicalReaction>
</comment>
<protein>
    <recommendedName>
        <fullName evidence="23">Mitogen-activated protein kinase</fullName>
        <ecNumber evidence="23">2.7.11.24</ecNumber>
    </recommendedName>
</protein>
<dbReference type="SMART" id="SM01326">
    <property type="entry name" value="PTEN_C2"/>
    <property type="match status" value="1"/>
</dbReference>
<dbReference type="PROSITE" id="PS50056">
    <property type="entry name" value="TYR_PHOSPHATASE_2"/>
    <property type="match status" value="1"/>
</dbReference>
<evidence type="ECO:0000259" key="28">
    <source>
        <dbReference type="PROSITE" id="PS51182"/>
    </source>
</evidence>
<dbReference type="FunFam" id="1.10.510.10:FF:000013">
    <property type="entry name" value="Mitogen-activated protein kinase"/>
    <property type="match status" value="1"/>
</dbReference>
<feature type="domain" description="Protein kinase" evidence="25">
    <location>
        <begin position="480"/>
        <end position="775"/>
    </location>
</feature>
<dbReference type="PROSITE" id="PS00108">
    <property type="entry name" value="PROTEIN_KINASE_ST"/>
    <property type="match status" value="1"/>
</dbReference>
<proteinExistence type="inferred from homology"/>
<feature type="region of interest" description="Disordered" evidence="24">
    <location>
        <begin position="847"/>
        <end position="869"/>
    </location>
</feature>
<dbReference type="CDD" id="cd14509">
    <property type="entry name" value="PTP_PTEN"/>
    <property type="match status" value="1"/>
</dbReference>
<feature type="domain" description="Phosphatase tensin-type" evidence="27">
    <location>
        <begin position="99"/>
        <end position="273"/>
    </location>
</feature>
<evidence type="ECO:0000256" key="24">
    <source>
        <dbReference type="SAM" id="MobiDB-lite"/>
    </source>
</evidence>
<keyword evidence="9" id="KW-0378">Hydrolase</keyword>
<dbReference type="Gene3D" id="2.60.40.1110">
    <property type="match status" value="1"/>
</dbReference>
<organism evidence="29 30">
    <name type="scientific">Pseudocohnilembus persalinus</name>
    <name type="common">Ciliate</name>
    <dbReference type="NCBI Taxonomy" id="266149"/>
    <lineage>
        <taxon>Eukaryota</taxon>
        <taxon>Sar</taxon>
        <taxon>Alveolata</taxon>
        <taxon>Ciliophora</taxon>
        <taxon>Intramacronucleata</taxon>
        <taxon>Oligohymenophorea</taxon>
        <taxon>Scuticociliatia</taxon>
        <taxon>Philasterida</taxon>
        <taxon>Pseudocohnilembidae</taxon>
        <taxon>Pseudocohnilembus</taxon>
    </lineage>
</organism>
<keyword evidence="7 22" id="KW-0547">Nucleotide-binding</keyword>
<comment type="catalytic activity">
    <reaction evidence="19">
        <text>O-phospho-L-seryl-[protein] + H2O = L-seryl-[protein] + phosphate</text>
        <dbReference type="Rhea" id="RHEA:20629"/>
        <dbReference type="Rhea" id="RHEA-COMP:9863"/>
        <dbReference type="Rhea" id="RHEA-COMP:11604"/>
        <dbReference type="ChEBI" id="CHEBI:15377"/>
        <dbReference type="ChEBI" id="CHEBI:29999"/>
        <dbReference type="ChEBI" id="CHEBI:43474"/>
        <dbReference type="ChEBI" id="CHEBI:83421"/>
        <dbReference type="EC" id="3.1.3.16"/>
    </reaction>
    <physiologicalReaction direction="left-to-right" evidence="19">
        <dbReference type="Rhea" id="RHEA:20630"/>
    </physiologicalReaction>
</comment>
<dbReference type="InterPro" id="IPR014020">
    <property type="entry name" value="Tensin_C2-dom"/>
</dbReference>
<comment type="catalytic activity">
    <reaction evidence="20">
        <text>O-phospho-L-threonyl-[protein] + H2O = L-threonyl-[protein] + phosphate</text>
        <dbReference type="Rhea" id="RHEA:47004"/>
        <dbReference type="Rhea" id="RHEA-COMP:11060"/>
        <dbReference type="Rhea" id="RHEA-COMP:11605"/>
        <dbReference type="ChEBI" id="CHEBI:15377"/>
        <dbReference type="ChEBI" id="CHEBI:30013"/>
        <dbReference type="ChEBI" id="CHEBI:43474"/>
        <dbReference type="ChEBI" id="CHEBI:61977"/>
        <dbReference type="EC" id="3.1.3.16"/>
    </reaction>
    <physiologicalReaction direction="left-to-right" evidence="20">
        <dbReference type="Rhea" id="RHEA:47005"/>
    </physiologicalReaction>
</comment>
<dbReference type="GO" id="GO:0004722">
    <property type="term" value="F:protein serine/threonine phosphatase activity"/>
    <property type="evidence" value="ECO:0007669"/>
    <property type="project" value="UniProtKB-EC"/>
</dbReference>
<keyword evidence="10 22" id="KW-0067">ATP-binding</keyword>
<dbReference type="GO" id="GO:0016314">
    <property type="term" value="F:phosphatidylinositol-3,4,5-trisphosphate 3-phosphatase activity"/>
    <property type="evidence" value="ECO:0007669"/>
    <property type="project" value="UniProtKB-EC"/>
</dbReference>
<dbReference type="SUPFAM" id="SSF49562">
    <property type="entry name" value="C2 domain (Calcium/lipid-binding domain, CaLB)"/>
    <property type="match status" value="1"/>
</dbReference>
<evidence type="ECO:0000256" key="21">
    <source>
        <dbReference type="ARBA" id="ARBA00051341"/>
    </source>
</evidence>
<feature type="binding site" evidence="22">
    <location>
        <position position="514"/>
    </location>
    <ligand>
        <name>ATP</name>
        <dbReference type="ChEBI" id="CHEBI:30616"/>
    </ligand>
</feature>
<dbReference type="Gene3D" id="1.10.510.10">
    <property type="entry name" value="Transferase(Phosphotransferase) domain 1"/>
    <property type="match status" value="1"/>
</dbReference>
<keyword evidence="6 23" id="KW-0808">Transferase</keyword>
<dbReference type="InterPro" id="IPR011009">
    <property type="entry name" value="Kinase-like_dom_sf"/>
</dbReference>
<dbReference type="EC" id="2.7.11.24" evidence="23"/>
<evidence type="ECO:0000256" key="2">
    <source>
        <dbReference type="ARBA" id="ARBA00004496"/>
    </source>
</evidence>
<evidence type="ECO:0000256" key="14">
    <source>
        <dbReference type="ARBA" id="ARBA00034256"/>
    </source>
</evidence>
<accession>A0A0V0QMT3</accession>
<dbReference type="InterPro" id="IPR008271">
    <property type="entry name" value="Ser/Thr_kinase_AS"/>
</dbReference>
<dbReference type="SUPFAM" id="SSF56112">
    <property type="entry name" value="Protein kinase-like (PK-like)"/>
    <property type="match status" value="1"/>
</dbReference>
<reference evidence="29 30" key="1">
    <citation type="journal article" date="2015" name="Sci. Rep.">
        <title>Genome of the facultative scuticociliatosis pathogen Pseudocohnilembus persalinus provides insight into its virulence through horizontal gene transfer.</title>
        <authorList>
            <person name="Xiong J."/>
            <person name="Wang G."/>
            <person name="Cheng J."/>
            <person name="Tian M."/>
            <person name="Pan X."/>
            <person name="Warren A."/>
            <person name="Jiang C."/>
            <person name="Yuan D."/>
            <person name="Miao W."/>
        </authorList>
    </citation>
    <scope>NUCLEOTIDE SEQUENCE [LARGE SCALE GENOMIC DNA]</scope>
    <source>
        <strain evidence="29">36N120E</strain>
    </source>
</reference>
<dbReference type="Pfam" id="PF00069">
    <property type="entry name" value="Pkinase"/>
    <property type="match status" value="1"/>
</dbReference>
<comment type="catalytic activity">
    <reaction evidence="18">
        <text>1D-myo-inositol 1,3,4,5,6-pentakisphosphate + H2O = 1D-myo-inositol 1,4,5,6-tetrakisphosphate + phosphate</text>
        <dbReference type="Rhea" id="RHEA:77143"/>
        <dbReference type="ChEBI" id="CHEBI:15377"/>
        <dbReference type="ChEBI" id="CHEBI:43474"/>
        <dbReference type="ChEBI" id="CHEBI:57627"/>
        <dbReference type="ChEBI" id="CHEBI:57733"/>
    </reaction>
    <physiologicalReaction direction="left-to-right" evidence="18">
        <dbReference type="Rhea" id="RHEA:77144"/>
    </physiologicalReaction>
</comment>
<sequence>MNYPQQIKQPNQIQEADDQDNIDTSSDDYISEDFDYYYDNDTDEEEQELNQNKTINGQNRVTLEKLREMEKHIKNKVQITGQDKKYVNPIKVLVSKQKNRFEQEGFNLDLSYITHNIIAMGFPAENLESVYRNSMKEVVRFFSTKYANHYRIYNLCSEKNREYDKSQFQGGNVARFPFDDHQAPSFRLIYKFCQDMDDWFKKHEDNIAGIHCKAGKGRTGVMICCYLLWSGVINNAEDSLQFYARMRTKNEKGVTIPSQIRYVLYFQIALQNKWDLKNFPNVQLEITKIKLLTVPQFNMFGGCEPDFRITVRNLSNDSEEEHRAVVYTYSQHNQLKQYKSGASIEFNNINSKVNGDVFIEFFNAGTLKKEKMFSLWFNCAFFEHNGKMVVDKSMLDKACKDKKNKNKYQKTNKSKKKNTNIKSEYTIINSVMNNDKTDKREKNKVPQTIIDFYQPYKNTTTVFQSSMILGQTKFEIDERYELIDSIGQGAYGIVVAAKDKKAVDEENNLVAIKKIEKAFEHKIFTKRTLRELKLLRLLRHENIIGINTIMLPKSREEFEDIYVTNELMETDLAQIIKSDQPLSDDHCQFFLYQILRGLKYIHSANVVHRDLKPRNLLVNSNCDLKICDFGLARAIIPGLKIKAGVMTDYVATRWYRAPELLLSWKEYNEAVDVWSVGCIFAELLRRKPFLPGTNTRNQLELIFEVIGTPTEEEINAIPKEKYRKMIRQLPKRTGKPFNKIFSKASDLAIDLLQKLLTFDMKKRITVDEALAHPYLADLHFPEDEPTRDSVSRLDFEFEEHNLTLQQLKDLIYEEILLYHFPRFVEQYENKKKNGQSLIDHILKNENSKIKDNDSDDNYEDYDESDENVQ</sequence>
<dbReference type="AlphaFoldDB" id="A0A0V0QMT3"/>
<comment type="catalytic activity">
    <reaction evidence="16">
        <text>1D-myo-inositol 1,3,4,5-tetrakisphosphate + H2O = 1D-myo-inositol 1,4,5-trisphosphate + phosphate</text>
        <dbReference type="Rhea" id="RHEA:77155"/>
        <dbReference type="ChEBI" id="CHEBI:15377"/>
        <dbReference type="ChEBI" id="CHEBI:43474"/>
        <dbReference type="ChEBI" id="CHEBI:57895"/>
        <dbReference type="ChEBI" id="CHEBI:203600"/>
    </reaction>
    <physiologicalReaction direction="left-to-right" evidence="16">
        <dbReference type="Rhea" id="RHEA:77156"/>
    </physiologicalReaction>
</comment>
<keyword evidence="23" id="KW-0460">Magnesium</keyword>
<dbReference type="InterPro" id="IPR003595">
    <property type="entry name" value="Tyr_Pase_cat"/>
</dbReference>
<keyword evidence="4" id="KW-0963">Cytoplasm</keyword>
<evidence type="ECO:0000313" key="29">
    <source>
        <dbReference type="EMBL" id="KRX03377.1"/>
    </source>
</evidence>
<dbReference type="SUPFAM" id="SSF52799">
    <property type="entry name" value="(Phosphotyrosine protein) phosphatases II"/>
    <property type="match status" value="1"/>
</dbReference>
<feature type="domain" description="Tyrosine specific protein phosphatases" evidence="26">
    <location>
        <begin position="190"/>
        <end position="261"/>
    </location>
</feature>
<dbReference type="InterPro" id="IPR045101">
    <property type="entry name" value="PTP_PTEN"/>
</dbReference>
<dbReference type="GO" id="GO:0006629">
    <property type="term" value="P:lipid metabolic process"/>
    <property type="evidence" value="ECO:0007669"/>
    <property type="project" value="UniProtKB-KW"/>
</dbReference>
<evidence type="ECO:0000256" key="1">
    <source>
        <dbReference type="ARBA" id="ARBA00004487"/>
    </source>
</evidence>
<dbReference type="SMART" id="SM00404">
    <property type="entry name" value="PTPc_motif"/>
    <property type="match status" value="1"/>
</dbReference>
<dbReference type="InterPro" id="IPR035892">
    <property type="entry name" value="C2_domain_sf"/>
</dbReference>
<comment type="activity regulation">
    <text evidence="23">Activated by threonine and tyrosine phosphorylation.</text>
</comment>
<comment type="similarity">
    <text evidence="23">Belongs to the protein kinase superfamily. Ser/Thr protein kinase family. MAP kinase subfamily.</text>
</comment>
<dbReference type="CDD" id="cd07834">
    <property type="entry name" value="STKc_MAPK"/>
    <property type="match status" value="1"/>
</dbReference>
<comment type="catalytic activity">
    <reaction evidence="14">
        <text>1,2-dihexadecanoyl-sn-glycero-3-phospho-(1D-myo-inositol-3,4,5-trisphosphate) + H2O = 1,2-dihexadecanoyl-sn-glycero-3-phospho-(1D-myo-inositol-4,5-bisphosphate) + phosphate</text>
        <dbReference type="Rhea" id="RHEA:43560"/>
        <dbReference type="ChEBI" id="CHEBI:15377"/>
        <dbReference type="ChEBI" id="CHEBI:43474"/>
        <dbReference type="ChEBI" id="CHEBI:83420"/>
        <dbReference type="ChEBI" id="CHEBI:83423"/>
    </reaction>
    <physiologicalReaction direction="left-to-right" evidence="14">
        <dbReference type="Rhea" id="RHEA:43561"/>
    </physiologicalReaction>
</comment>
<evidence type="ECO:0000256" key="8">
    <source>
        <dbReference type="ARBA" id="ARBA00022777"/>
    </source>
</evidence>
<evidence type="ECO:0000256" key="10">
    <source>
        <dbReference type="ARBA" id="ARBA00022840"/>
    </source>
</evidence>